<protein>
    <submittedName>
        <fullName evidence="1">Uncharacterized protein</fullName>
    </submittedName>
</protein>
<name>A0ABQ0G3G7_9PEZI</name>
<dbReference type="EMBL" id="BAAFSV010000001">
    <property type="protein sequence ID" value="GAB1312313.1"/>
    <property type="molecule type" value="Genomic_DNA"/>
</dbReference>
<dbReference type="RefSeq" id="XP_070914046.1">
    <property type="nucleotide sequence ID" value="XM_071057945.1"/>
</dbReference>
<sequence length="264" mass="29328">MSVTAAQALADLFRGVPPIGKLVKDFDFTRIDVKDSSREDYLTVKLAPAYGNLTSESIKTIDSRLKVMIAGAVKTIAQIPAADRTWDRIVAALMQCPLMEPDGDAVKRTDKLIKSGVNVFRFDGSPDTAIVKEVQSWFVNLINDTDVYKSTQIDITVLANIVAQTGATIDSLETVFYKKESHDKTLVDIGVLRFPDTKNPHFKVYRIQLTAWSQSSRILMVQDDQNGITGEFILRKFKPRDDVIRGMSSEAHGKAVDEANKLFG</sequence>
<comment type="caution">
    <text evidence="1">The sequence shown here is derived from an EMBL/GenBank/DDBJ whole genome shotgun (WGS) entry which is preliminary data.</text>
</comment>
<dbReference type="GeneID" id="98173268"/>
<organism evidence="1 2">
    <name type="scientific">Madurella fahalii</name>
    <dbReference type="NCBI Taxonomy" id="1157608"/>
    <lineage>
        <taxon>Eukaryota</taxon>
        <taxon>Fungi</taxon>
        <taxon>Dikarya</taxon>
        <taxon>Ascomycota</taxon>
        <taxon>Pezizomycotina</taxon>
        <taxon>Sordariomycetes</taxon>
        <taxon>Sordariomycetidae</taxon>
        <taxon>Sordariales</taxon>
        <taxon>Sordariales incertae sedis</taxon>
        <taxon>Madurella</taxon>
    </lineage>
</organism>
<keyword evidence="2" id="KW-1185">Reference proteome</keyword>
<gene>
    <name evidence="1" type="ORF">MFIFM68171_02523</name>
</gene>
<evidence type="ECO:0000313" key="2">
    <source>
        <dbReference type="Proteomes" id="UP001628179"/>
    </source>
</evidence>
<dbReference type="Proteomes" id="UP001628179">
    <property type="component" value="Unassembled WGS sequence"/>
</dbReference>
<accession>A0ABQ0G3G7</accession>
<proteinExistence type="predicted"/>
<reference evidence="1 2" key="1">
    <citation type="submission" date="2024-09" db="EMBL/GenBank/DDBJ databases">
        <title>Itraconazole resistance in Madurella fahalii resulting from another homologue of gene encoding cytochrome P450 14-alpha sterol demethylase (CYP51).</title>
        <authorList>
            <person name="Yoshioka I."/>
            <person name="Fahal A.H."/>
            <person name="Kaneko S."/>
            <person name="Yaguchi T."/>
        </authorList>
    </citation>
    <scope>NUCLEOTIDE SEQUENCE [LARGE SCALE GENOMIC DNA]</scope>
    <source>
        <strain evidence="1 2">IFM 68171</strain>
    </source>
</reference>
<evidence type="ECO:0000313" key="1">
    <source>
        <dbReference type="EMBL" id="GAB1312313.1"/>
    </source>
</evidence>